<dbReference type="InterPro" id="IPR000086">
    <property type="entry name" value="NUDIX_hydrolase_dom"/>
</dbReference>
<dbReference type="Proteomes" id="UP000186015">
    <property type="component" value="Unassembled WGS sequence"/>
</dbReference>
<organism evidence="4 5">
    <name type="scientific">Ruminococcus albus</name>
    <dbReference type="NCBI Taxonomy" id="1264"/>
    <lineage>
        <taxon>Bacteria</taxon>
        <taxon>Bacillati</taxon>
        <taxon>Bacillota</taxon>
        <taxon>Clostridia</taxon>
        <taxon>Eubacteriales</taxon>
        <taxon>Oscillospiraceae</taxon>
        <taxon>Ruminococcus</taxon>
    </lineage>
</organism>
<comment type="cofactor">
    <cofactor evidence="1">
        <name>Mg(2+)</name>
        <dbReference type="ChEBI" id="CHEBI:18420"/>
    </cofactor>
</comment>
<evidence type="ECO:0000313" key="4">
    <source>
        <dbReference type="EMBL" id="SEL20869.1"/>
    </source>
</evidence>
<dbReference type="PANTHER" id="PTHR43046:SF14">
    <property type="entry name" value="MUTT_NUDIX FAMILY PROTEIN"/>
    <property type="match status" value="1"/>
</dbReference>
<gene>
    <name evidence="4" type="ORF">SAMN05216469_11479</name>
</gene>
<dbReference type="PANTHER" id="PTHR43046">
    <property type="entry name" value="GDP-MANNOSE MANNOSYL HYDROLASE"/>
    <property type="match status" value="1"/>
</dbReference>
<dbReference type="SUPFAM" id="SSF55811">
    <property type="entry name" value="Nudix"/>
    <property type="match status" value="1"/>
</dbReference>
<dbReference type="RefSeq" id="WP_074834840.1">
    <property type="nucleotide sequence ID" value="NZ_FOAT01000014.1"/>
</dbReference>
<feature type="domain" description="Nudix hydrolase" evidence="3">
    <location>
        <begin position="32"/>
        <end position="166"/>
    </location>
</feature>
<evidence type="ECO:0000256" key="1">
    <source>
        <dbReference type="ARBA" id="ARBA00001946"/>
    </source>
</evidence>
<dbReference type="EMBL" id="FOAT01000014">
    <property type="protein sequence ID" value="SEL20869.1"/>
    <property type="molecule type" value="Genomic_DNA"/>
</dbReference>
<sequence>MELWDLYDGEGKRTGEIWERKHGNFMEIPNGRYHLVSDILVQHKDGTFLLCKRHTCKDVYPGYWEASAGGSALQGENAEECARRELFEETGLKADSLDLINISFSDKSHSMVYCFTATVDCNKDAVILQESETTEYKWVDAAGLIAYSESDLAIKTSVKRYEKFYDKVRDMLK</sequence>
<dbReference type="AlphaFoldDB" id="A0A1H7NC64"/>
<evidence type="ECO:0000256" key="2">
    <source>
        <dbReference type="ARBA" id="ARBA00022801"/>
    </source>
</evidence>
<proteinExistence type="predicted"/>
<dbReference type="Pfam" id="PF00293">
    <property type="entry name" value="NUDIX"/>
    <property type="match status" value="1"/>
</dbReference>
<dbReference type="InterPro" id="IPR020084">
    <property type="entry name" value="NUDIX_hydrolase_CS"/>
</dbReference>
<evidence type="ECO:0000259" key="3">
    <source>
        <dbReference type="PROSITE" id="PS51462"/>
    </source>
</evidence>
<dbReference type="PROSITE" id="PS00893">
    <property type="entry name" value="NUDIX_BOX"/>
    <property type="match status" value="1"/>
</dbReference>
<evidence type="ECO:0000313" key="5">
    <source>
        <dbReference type="Proteomes" id="UP000186015"/>
    </source>
</evidence>
<reference evidence="4 5" key="1">
    <citation type="submission" date="2016-10" db="EMBL/GenBank/DDBJ databases">
        <authorList>
            <person name="de Groot N.N."/>
        </authorList>
    </citation>
    <scope>NUCLEOTIDE SEQUENCE [LARGE SCALE GENOMIC DNA]</scope>
    <source>
        <strain evidence="4 5">KH2T6</strain>
    </source>
</reference>
<dbReference type="InterPro" id="IPR015797">
    <property type="entry name" value="NUDIX_hydrolase-like_dom_sf"/>
</dbReference>
<keyword evidence="2" id="KW-0378">Hydrolase</keyword>
<dbReference type="PROSITE" id="PS51462">
    <property type="entry name" value="NUDIX"/>
    <property type="match status" value="1"/>
</dbReference>
<dbReference type="CDD" id="cd04693">
    <property type="entry name" value="NUDIX_Hydrolase"/>
    <property type="match status" value="1"/>
</dbReference>
<name>A0A1H7NC64_RUMAL</name>
<dbReference type="Gene3D" id="3.90.79.10">
    <property type="entry name" value="Nucleoside Triphosphate Pyrophosphohydrolase"/>
    <property type="match status" value="1"/>
</dbReference>
<protein>
    <submittedName>
        <fullName evidence="4">NUDIX domain-containing protein</fullName>
    </submittedName>
</protein>
<dbReference type="GO" id="GO:0016787">
    <property type="term" value="F:hydrolase activity"/>
    <property type="evidence" value="ECO:0007669"/>
    <property type="project" value="UniProtKB-KW"/>
</dbReference>
<accession>A0A1H7NC64</accession>